<dbReference type="InterPro" id="IPR029061">
    <property type="entry name" value="THDP-binding"/>
</dbReference>
<evidence type="ECO:0000256" key="2">
    <source>
        <dbReference type="ARBA" id="ARBA00023052"/>
    </source>
</evidence>
<dbReference type="PROSITE" id="PS00187">
    <property type="entry name" value="TPP_ENZYMES"/>
    <property type="match status" value="1"/>
</dbReference>
<feature type="domain" description="Thiamine pyrophosphate enzyme TPP-binding" evidence="4">
    <location>
        <begin position="245"/>
        <end position="331"/>
    </location>
</feature>
<dbReference type="PANTHER" id="PTHR42818">
    <property type="entry name" value="SULFOPYRUVATE DECARBOXYLASE SUBUNIT ALPHA"/>
    <property type="match status" value="1"/>
</dbReference>
<dbReference type="NCBIfam" id="TIGR03297">
    <property type="entry name" value="Ppyr-DeCO2ase"/>
    <property type="match status" value="1"/>
</dbReference>
<feature type="domain" description="Thiamine pyrophosphate enzyme N-terminal TPP-binding" evidence="5">
    <location>
        <begin position="4"/>
        <end position="115"/>
    </location>
</feature>
<dbReference type="GO" id="GO:0032923">
    <property type="term" value="P:organic phosphonate biosynthetic process"/>
    <property type="evidence" value="ECO:0007669"/>
    <property type="project" value="InterPro"/>
</dbReference>
<dbReference type="EMBL" id="RSCJ01000037">
    <property type="protein sequence ID" value="RUR73291.1"/>
    <property type="molecule type" value="Genomic_DNA"/>
</dbReference>
<evidence type="ECO:0000259" key="4">
    <source>
        <dbReference type="Pfam" id="PF02775"/>
    </source>
</evidence>
<keyword evidence="3" id="KW-0456">Lyase</keyword>
<dbReference type="GO" id="GO:0000287">
    <property type="term" value="F:magnesium ion binding"/>
    <property type="evidence" value="ECO:0007669"/>
    <property type="project" value="InterPro"/>
</dbReference>
<protein>
    <submittedName>
        <fullName evidence="6">Thiamine pyrophosphate enzyme</fullName>
    </submittedName>
</protein>
<keyword evidence="2" id="KW-0786">Thiamine pyrophosphate</keyword>
<dbReference type="InterPro" id="IPR017684">
    <property type="entry name" value="Phosphono-pyrv_decarboxylase"/>
</dbReference>
<dbReference type="GO" id="GO:0033980">
    <property type="term" value="F:phosphonopyruvate decarboxylase activity"/>
    <property type="evidence" value="ECO:0007669"/>
    <property type="project" value="InterPro"/>
</dbReference>
<evidence type="ECO:0000313" key="7">
    <source>
        <dbReference type="Proteomes" id="UP000268857"/>
    </source>
</evidence>
<dbReference type="STRING" id="211165.GCA_000317285_02879"/>
<dbReference type="InterPro" id="IPR011766">
    <property type="entry name" value="TPP_enzyme_TPP-bd"/>
</dbReference>
<evidence type="ECO:0000256" key="3">
    <source>
        <dbReference type="ARBA" id="ARBA00023239"/>
    </source>
</evidence>
<comment type="caution">
    <text evidence="6">The sequence shown here is derived from an EMBL/GenBank/DDBJ whole genome shotgun (WGS) entry which is preliminary data.</text>
</comment>
<dbReference type="InterPro" id="IPR012001">
    <property type="entry name" value="Thiamin_PyroP_enz_TPP-bd_dom"/>
</dbReference>
<proteinExistence type="predicted"/>
<keyword evidence="7" id="KW-1185">Reference proteome</keyword>
<sequence>MIQAEEFVEAARRLGFEFYAGVPCSFLTPFINYVINDTQLTYISSANEGDALATAAGATIGGKKAVVMMQNSGLGNAVNPLTSLAYTFRIPLLLICTLRGDRQLKDEPQHELMGQITDKLLETIAVPWEFFPTEAAEIEPVLQRANAYMNQERRPYALIMRKGTVAPHALKRASIPTRSPINEGNNLGSTQKSFFTGDKEQRVSRYQVLEKIVELTQQPNTVIIATTGYTGRELFACSDRSNHLYMVGSMGCASSLGLGLSLVLPELKVVVIDGDGAALMRMGNFATIGTYGGSNLLHILLDNEAHDSTGAQATVSAGVDFAKIAQACGYGTTLAGDDLLLLDALFAADSNSSPKFAHLKIRAGTLENLPRPNLSPEAVLQRLISHISFQEKAEGREDRKF</sequence>
<dbReference type="Proteomes" id="UP000268857">
    <property type="component" value="Unassembled WGS sequence"/>
</dbReference>
<evidence type="ECO:0000313" key="6">
    <source>
        <dbReference type="EMBL" id="RUR73291.1"/>
    </source>
</evidence>
<evidence type="ECO:0000256" key="1">
    <source>
        <dbReference type="ARBA" id="ARBA00022793"/>
    </source>
</evidence>
<dbReference type="GO" id="GO:0030976">
    <property type="term" value="F:thiamine pyrophosphate binding"/>
    <property type="evidence" value="ECO:0007669"/>
    <property type="project" value="InterPro"/>
</dbReference>
<dbReference type="AlphaFoldDB" id="A0A433MYC4"/>
<dbReference type="Gene3D" id="3.40.50.970">
    <property type="match status" value="2"/>
</dbReference>
<keyword evidence="1" id="KW-0210">Decarboxylase</keyword>
<dbReference type="PANTHER" id="PTHR42818:SF1">
    <property type="entry name" value="SULFOPYRUVATE DECARBOXYLASE"/>
    <property type="match status" value="1"/>
</dbReference>
<dbReference type="Pfam" id="PF02776">
    <property type="entry name" value="TPP_enzyme_N"/>
    <property type="match status" value="1"/>
</dbReference>
<dbReference type="Pfam" id="PF02775">
    <property type="entry name" value="TPP_enzyme_C"/>
    <property type="match status" value="1"/>
</dbReference>
<evidence type="ECO:0000259" key="5">
    <source>
        <dbReference type="Pfam" id="PF02776"/>
    </source>
</evidence>
<organism evidence="6 7">
    <name type="scientific">Chlorogloeopsis fritschii PCC 6912</name>
    <dbReference type="NCBI Taxonomy" id="211165"/>
    <lineage>
        <taxon>Bacteria</taxon>
        <taxon>Bacillati</taxon>
        <taxon>Cyanobacteriota</taxon>
        <taxon>Cyanophyceae</taxon>
        <taxon>Nostocales</taxon>
        <taxon>Chlorogloeopsidaceae</taxon>
        <taxon>Chlorogloeopsis</taxon>
    </lineage>
</organism>
<name>A0A433MYC4_CHLFR</name>
<dbReference type="SUPFAM" id="SSF52518">
    <property type="entry name" value="Thiamin diphosphate-binding fold (THDP-binding)"/>
    <property type="match status" value="2"/>
</dbReference>
<dbReference type="CDD" id="cd07035">
    <property type="entry name" value="TPP_PYR_POX_like"/>
    <property type="match status" value="1"/>
</dbReference>
<dbReference type="RefSeq" id="WP_016872842.1">
    <property type="nucleotide sequence ID" value="NZ_AJLN01000081.1"/>
</dbReference>
<dbReference type="InterPro" id="IPR000399">
    <property type="entry name" value="TPP-bd_CS"/>
</dbReference>
<gene>
    <name evidence="6" type="ORF">PCC6912_58160</name>
</gene>
<dbReference type="InterPro" id="IPR051818">
    <property type="entry name" value="TPP_dependent_decarboxylase"/>
</dbReference>
<reference evidence="6 7" key="1">
    <citation type="journal article" date="2019" name="Genome Biol. Evol.">
        <title>Day and night: Metabolic profiles and evolutionary relationships of six axenic non-marine cyanobacteria.</title>
        <authorList>
            <person name="Will S.E."/>
            <person name="Henke P."/>
            <person name="Boedeker C."/>
            <person name="Huang S."/>
            <person name="Brinkmann H."/>
            <person name="Rohde M."/>
            <person name="Jarek M."/>
            <person name="Friedl T."/>
            <person name="Seufert S."/>
            <person name="Schumacher M."/>
            <person name="Overmann J."/>
            <person name="Neumann-Schaal M."/>
            <person name="Petersen J."/>
        </authorList>
    </citation>
    <scope>NUCLEOTIDE SEQUENCE [LARGE SCALE GENOMIC DNA]</scope>
    <source>
        <strain evidence="6 7">PCC 6912</strain>
    </source>
</reference>
<accession>A0A433MYC4</accession>
<dbReference type="OrthoDB" id="9785953at2"/>